<dbReference type="InterPro" id="IPR050126">
    <property type="entry name" value="Ap4A_hydrolase"/>
</dbReference>
<accession>A0A841GFE0</accession>
<dbReference type="GO" id="GO:0005737">
    <property type="term" value="C:cytoplasm"/>
    <property type="evidence" value="ECO:0007669"/>
    <property type="project" value="TreeGrafter"/>
</dbReference>
<dbReference type="SUPFAM" id="SSF56300">
    <property type="entry name" value="Metallo-dependent phosphatases"/>
    <property type="match status" value="1"/>
</dbReference>
<organism evidence="2 3">
    <name type="scientific">Tolumonas osonensis</name>
    <dbReference type="NCBI Taxonomy" id="675874"/>
    <lineage>
        <taxon>Bacteria</taxon>
        <taxon>Pseudomonadati</taxon>
        <taxon>Pseudomonadota</taxon>
        <taxon>Gammaproteobacteria</taxon>
        <taxon>Aeromonadales</taxon>
        <taxon>Aeromonadaceae</taxon>
        <taxon>Tolumonas</taxon>
    </lineage>
</organism>
<sequence>MPSYLTLQVRGRTFVAGDLHGCLSPLQSILKQVHFSAEQGDVCVLLGDLTDRGPDSPGCLKLLDQPGFYAIQGNHEQMCCAAWRQESLAEYCWIRNGGNWFYELPPDEQQRVKEYWQPRLEQLPLAIDLITADNVHLGICHADPVFNDWQELLTALDEYKLKKREDLIEKLVWSRERISLANKTELLSDAYHIKGIDWCVMGHTPIRPTPFRKGNCIWLDSGAVFPGGYLSVLEIGKELHCYQAGS</sequence>
<proteinExistence type="predicted"/>
<dbReference type="InterPro" id="IPR029052">
    <property type="entry name" value="Metallo-depent_PP-like"/>
</dbReference>
<dbReference type="Proteomes" id="UP000585721">
    <property type="component" value="Unassembled WGS sequence"/>
</dbReference>
<dbReference type="Gene3D" id="3.60.21.10">
    <property type="match status" value="1"/>
</dbReference>
<gene>
    <name evidence="2" type="ORF">HNR75_001228</name>
</gene>
<dbReference type="EMBL" id="JACHGR010000003">
    <property type="protein sequence ID" value="MBB6055346.1"/>
    <property type="molecule type" value="Genomic_DNA"/>
</dbReference>
<dbReference type="InterPro" id="IPR004843">
    <property type="entry name" value="Calcineurin-like_PHP"/>
</dbReference>
<evidence type="ECO:0000313" key="3">
    <source>
        <dbReference type="Proteomes" id="UP000585721"/>
    </source>
</evidence>
<dbReference type="RefSeq" id="WP_188026110.1">
    <property type="nucleotide sequence ID" value="NZ_JACHGR010000003.1"/>
</dbReference>
<dbReference type="EC" id="3.1.3.16" evidence="2"/>
<evidence type="ECO:0000259" key="1">
    <source>
        <dbReference type="Pfam" id="PF00149"/>
    </source>
</evidence>
<name>A0A841GFE0_9GAMM</name>
<dbReference type="AlphaFoldDB" id="A0A841GFE0"/>
<protein>
    <submittedName>
        <fullName evidence="2">Serine/threonine protein phosphatase 1</fullName>
        <ecNumber evidence="2">3.1.3.16</ecNumber>
    </submittedName>
</protein>
<reference evidence="2 3" key="1">
    <citation type="submission" date="2020-08" db="EMBL/GenBank/DDBJ databases">
        <title>Genomic Encyclopedia of Type Strains, Phase IV (KMG-IV): sequencing the most valuable type-strain genomes for metagenomic binning, comparative biology and taxonomic classification.</title>
        <authorList>
            <person name="Goeker M."/>
        </authorList>
    </citation>
    <scope>NUCLEOTIDE SEQUENCE [LARGE SCALE GENOMIC DNA]</scope>
    <source>
        <strain evidence="2 3">DSM 22975</strain>
    </source>
</reference>
<evidence type="ECO:0000313" key="2">
    <source>
        <dbReference type="EMBL" id="MBB6055346.1"/>
    </source>
</evidence>
<comment type="caution">
    <text evidence="2">The sequence shown here is derived from an EMBL/GenBank/DDBJ whole genome shotgun (WGS) entry which is preliminary data.</text>
</comment>
<dbReference type="Pfam" id="PF00149">
    <property type="entry name" value="Metallophos"/>
    <property type="match status" value="1"/>
</dbReference>
<dbReference type="PANTHER" id="PTHR42850:SF10">
    <property type="entry name" value="SERINE_THREONINE-PROTEIN PHOSPHATASE 1"/>
    <property type="match status" value="1"/>
</dbReference>
<feature type="domain" description="Calcineurin-like phosphoesterase" evidence="1">
    <location>
        <begin position="12"/>
        <end position="205"/>
    </location>
</feature>
<dbReference type="GO" id="GO:0004722">
    <property type="term" value="F:protein serine/threonine phosphatase activity"/>
    <property type="evidence" value="ECO:0007669"/>
    <property type="project" value="UniProtKB-EC"/>
</dbReference>
<dbReference type="PANTHER" id="PTHR42850">
    <property type="entry name" value="METALLOPHOSPHOESTERASE"/>
    <property type="match status" value="1"/>
</dbReference>
<dbReference type="GO" id="GO:0008803">
    <property type="term" value="F:bis(5'-nucleosyl)-tetraphosphatase (symmetrical) activity"/>
    <property type="evidence" value="ECO:0007669"/>
    <property type="project" value="TreeGrafter"/>
</dbReference>
<dbReference type="GO" id="GO:0110154">
    <property type="term" value="P:RNA decapping"/>
    <property type="evidence" value="ECO:0007669"/>
    <property type="project" value="TreeGrafter"/>
</dbReference>
<keyword evidence="2" id="KW-0378">Hydrolase</keyword>
<keyword evidence="3" id="KW-1185">Reference proteome</keyword>